<accession>A0A9R1WYR0</accession>
<proteinExistence type="predicted"/>
<name>A0A9R1WYR0_LACSA</name>
<evidence type="ECO:0000313" key="2">
    <source>
        <dbReference type="Proteomes" id="UP000235145"/>
    </source>
</evidence>
<gene>
    <name evidence="1" type="ORF">LSAT_V11C800445990</name>
</gene>
<reference evidence="1 2" key="1">
    <citation type="journal article" date="2017" name="Nat. Commun.">
        <title>Genome assembly with in vitro proximity ligation data and whole-genome triplication in lettuce.</title>
        <authorList>
            <person name="Reyes-Chin-Wo S."/>
            <person name="Wang Z."/>
            <person name="Yang X."/>
            <person name="Kozik A."/>
            <person name="Arikit S."/>
            <person name="Song C."/>
            <person name="Xia L."/>
            <person name="Froenicke L."/>
            <person name="Lavelle D.O."/>
            <person name="Truco M.J."/>
            <person name="Xia R."/>
            <person name="Zhu S."/>
            <person name="Xu C."/>
            <person name="Xu H."/>
            <person name="Xu X."/>
            <person name="Cox K."/>
            <person name="Korf I."/>
            <person name="Meyers B.C."/>
            <person name="Michelmore R.W."/>
        </authorList>
    </citation>
    <scope>NUCLEOTIDE SEQUENCE [LARGE SCALE GENOMIC DNA]</scope>
    <source>
        <strain evidence="2">cv. Salinas</strain>
        <tissue evidence="1">Seedlings</tissue>
    </source>
</reference>
<evidence type="ECO:0000313" key="1">
    <source>
        <dbReference type="EMBL" id="KAJ0192591.1"/>
    </source>
</evidence>
<keyword evidence="2" id="KW-1185">Reference proteome</keyword>
<dbReference type="EMBL" id="NBSK02000008">
    <property type="protein sequence ID" value="KAJ0192591.1"/>
    <property type="molecule type" value="Genomic_DNA"/>
</dbReference>
<organism evidence="1 2">
    <name type="scientific">Lactuca sativa</name>
    <name type="common">Garden lettuce</name>
    <dbReference type="NCBI Taxonomy" id="4236"/>
    <lineage>
        <taxon>Eukaryota</taxon>
        <taxon>Viridiplantae</taxon>
        <taxon>Streptophyta</taxon>
        <taxon>Embryophyta</taxon>
        <taxon>Tracheophyta</taxon>
        <taxon>Spermatophyta</taxon>
        <taxon>Magnoliopsida</taxon>
        <taxon>eudicotyledons</taxon>
        <taxon>Gunneridae</taxon>
        <taxon>Pentapetalae</taxon>
        <taxon>asterids</taxon>
        <taxon>campanulids</taxon>
        <taxon>Asterales</taxon>
        <taxon>Asteraceae</taxon>
        <taxon>Cichorioideae</taxon>
        <taxon>Cichorieae</taxon>
        <taxon>Lactucinae</taxon>
        <taxon>Lactuca</taxon>
    </lineage>
</organism>
<comment type="caution">
    <text evidence="1">The sequence shown here is derived from an EMBL/GenBank/DDBJ whole genome shotgun (WGS) entry which is preliminary data.</text>
</comment>
<protein>
    <submittedName>
        <fullName evidence="1">Uncharacterized protein</fullName>
    </submittedName>
</protein>
<dbReference type="Proteomes" id="UP000235145">
    <property type="component" value="Unassembled WGS sequence"/>
</dbReference>
<dbReference type="AlphaFoldDB" id="A0A9R1WYR0"/>
<sequence length="119" mass="13437">MRGLSPVPQKIPNFSVEADGCHGRFDDKEVKLFVESCQSDPWYFLLTCDRSSSSSASSPDSKVPSSKFFYLRKPVALRQRISFEDSPDWEEPDVEVRVEESVVVVTPLTPPPPPSHHLF</sequence>